<evidence type="ECO:0008006" key="3">
    <source>
        <dbReference type="Google" id="ProtNLM"/>
    </source>
</evidence>
<proteinExistence type="predicted"/>
<dbReference type="PANTHER" id="PTHR11439:SF483">
    <property type="entry name" value="PEPTIDE SYNTHASE GLIP-LIKE, PUTATIVE (AFU_ORTHOLOGUE AFUA_3G12920)-RELATED"/>
    <property type="match status" value="1"/>
</dbReference>
<name>A0A392Q421_9FABA</name>
<feature type="non-terminal residue" evidence="1">
    <location>
        <position position="1"/>
    </location>
</feature>
<evidence type="ECO:0000313" key="1">
    <source>
        <dbReference type="EMBL" id="MCI18858.1"/>
    </source>
</evidence>
<sequence length="61" mass="6747">WCGDKIDRRSTTEFVFKLEGAQISWSSKKQSIVAVSSCETEYVAGCAAACQAVWLQQVSEE</sequence>
<dbReference type="Proteomes" id="UP000265520">
    <property type="component" value="Unassembled WGS sequence"/>
</dbReference>
<comment type="caution">
    <text evidence="1">The sequence shown here is derived from an EMBL/GenBank/DDBJ whole genome shotgun (WGS) entry which is preliminary data.</text>
</comment>
<protein>
    <recommendedName>
        <fullName evidence="3">Gag-pol polyprotein</fullName>
    </recommendedName>
</protein>
<organism evidence="1 2">
    <name type="scientific">Trifolium medium</name>
    <dbReference type="NCBI Taxonomy" id="97028"/>
    <lineage>
        <taxon>Eukaryota</taxon>
        <taxon>Viridiplantae</taxon>
        <taxon>Streptophyta</taxon>
        <taxon>Embryophyta</taxon>
        <taxon>Tracheophyta</taxon>
        <taxon>Spermatophyta</taxon>
        <taxon>Magnoliopsida</taxon>
        <taxon>eudicotyledons</taxon>
        <taxon>Gunneridae</taxon>
        <taxon>Pentapetalae</taxon>
        <taxon>rosids</taxon>
        <taxon>fabids</taxon>
        <taxon>Fabales</taxon>
        <taxon>Fabaceae</taxon>
        <taxon>Papilionoideae</taxon>
        <taxon>50 kb inversion clade</taxon>
        <taxon>NPAAA clade</taxon>
        <taxon>Hologalegina</taxon>
        <taxon>IRL clade</taxon>
        <taxon>Trifolieae</taxon>
        <taxon>Trifolium</taxon>
    </lineage>
</organism>
<dbReference type="AlphaFoldDB" id="A0A392Q421"/>
<evidence type="ECO:0000313" key="2">
    <source>
        <dbReference type="Proteomes" id="UP000265520"/>
    </source>
</evidence>
<keyword evidence="2" id="KW-1185">Reference proteome</keyword>
<reference evidence="1 2" key="1">
    <citation type="journal article" date="2018" name="Front. Plant Sci.">
        <title>Red Clover (Trifolium pratense) and Zigzag Clover (T. medium) - A Picture of Genomic Similarities and Differences.</title>
        <authorList>
            <person name="Dluhosova J."/>
            <person name="Istvanek J."/>
            <person name="Nedelnik J."/>
            <person name="Repkova J."/>
        </authorList>
    </citation>
    <scope>NUCLEOTIDE SEQUENCE [LARGE SCALE GENOMIC DNA]</scope>
    <source>
        <strain evidence="2">cv. 10/8</strain>
        <tissue evidence="1">Leaf</tissue>
    </source>
</reference>
<dbReference type="PANTHER" id="PTHR11439">
    <property type="entry name" value="GAG-POL-RELATED RETROTRANSPOSON"/>
    <property type="match status" value="1"/>
</dbReference>
<dbReference type="EMBL" id="LXQA010112113">
    <property type="protein sequence ID" value="MCI18858.1"/>
    <property type="molecule type" value="Genomic_DNA"/>
</dbReference>
<dbReference type="CDD" id="cd09272">
    <property type="entry name" value="RNase_HI_RT_Ty1"/>
    <property type="match status" value="1"/>
</dbReference>
<accession>A0A392Q421</accession>